<evidence type="ECO:0000256" key="6">
    <source>
        <dbReference type="ARBA" id="ARBA00023136"/>
    </source>
</evidence>
<dbReference type="PROSITE" id="PS50287">
    <property type="entry name" value="SRCR_2"/>
    <property type="match status" value="1"/>
</dbReference>
<gene>
    <name evidence="10" type="ORF">CI610_03329</name>
</gene>
<dbReference type="GO" id="GO:0016020">
    <property type="term" value="C:membrane"/>
    <property type="evidence" value="ECO:0007669"/>
    <property type="project" value="UniProtKB-SubCell"/>
</dbReference>
<keyword evidence="3" id="KW-0732">Signal</keyword>
<organism evidence="10">
    <name type="scientific">invertebrate metagenome</name>
    <dbReference type="NCBI Taxonomy" id="1711999"/>
    <lineage>
        <taxon>unclassified sequences</taxon>
        <taxon>metagenomes</taxon>
        <taxon>organismal metagenomes</taxon>
    </lineage>
</organism>
<keyword evidence="4" id="KW-0677">Repeat</keyword>
<evidence type="ECO:0000313" key="10">
    <source>
        <dbReference type="EMBL" id="PJE77743.1"/>
    </source>
</evidence>
<dbReference type="SUPFAM" id="SSF56487">
    <property type="entry name" value="SRCR-like"/>
    <property type="match status" value="1"/>
</dbReference>
<dbReference type="FunFam" id="3.10.250.10:FF:000016">
    <property type="entry name" value="Scavenger receptor cysteine-rich protein type 12"/>
    <property type="match status" value="1"/>
</dbReference>
<evidence type="ECO:0000256" key="7">
    <source>
        <dbReference type="ARBA" id="ARBA00023157"/>
    </source>
</evidence>
<dbReference type="SMART" id="SM00202">
    <property type="entry name" value="SR"/>
    <property type="match status" value="1"/>
</dbReference>
<dbReference type="PANTHER" id="PTHR48071:SF28">
    <property type="entry name" value="SRCR DOMAIN-CONTAINING PROTEIN"/>
    <property type="match status" value="1"/>
</dbReference>
<evidence type="ECO:0000259" key="9">
    <source>
        <dbReference type="PROSITE" id="PS50287"/>
    </source>
</evidence>
<dbReference type="Pfam" id="PF00530">
    <property type="entry name" value="SRCR"/>
    <property type="match status" value="1"/>
</dbReference>
<dbReference type="InterPro" id="IPR001190">
    <property type="entry name" value="SRCR"/>
</dbReference>
<accession>A0A2H9T3D3</accession>
<sequence length="60" mass="6887">MYPLTAGYTLTILGSLRLVNGATQYEGRIEIYHDDRWGTVCDDSWDDSDARVVCRQLGYR</sequence>
<dbReference type="InterPro" id="IPR036772">
    <property type="entry name" value="SRCR-like_dom_sf"/>
</dbReference>
<evidence type="ECO:0000256" key="3">
    <source>
        <dbReference type="ARBA" id="ARBA00022729"/>
    </source>
</evidence>
<comment type="caution">
    <text evidence="10">The sequence shown here is derived from an EMBL/GenBank/DDBJ whole genome shotgun (WGS) entry which is preliminary data.</text>
</comment>
<evidence type="ECO:0000256" key="5">
    <source>
        <dbReference type="ARBA" id="ARBA00022989"/>
    </source>
</evidence>
<proteinExistence type="predicted"/>
<feature type="domain" description="SRCR" evidence="9">
    <location>
        <begin position="16"/>
        <end position="60"/>
    </location>
</feature>
<dbReference type="Gene3D" id="3.10.250.10">
    <property type="entry name" value="SRCR-like domain"/>
    <property type="match status" value="1"/>
</dbReference>
<name>A0A2H9T3D3_9ZZZZ</name>
<evidence type="ECO:0000256" key="2">
    <source>
        <dbReference type="ARBA" id="ARBA00022692"/>
    </source>
</evidence>
<keyword evidence="7" id="KW-1015">Disulfide bond</keyword>
<keyword evidence="2" id="KW-0812">Transmembrane</keyword>
<dbReference type="PRINTS" id="PR00258">
    <property type="entry name" value="SPERACTRCPTR"/>
</dbReference>
<protein>
    <recommendedName>
        <fullName evidence="9">SRCR domain-containing protein</fullName>
    </recommendedName>
</protein>
<evidence type="ECO:0000256" key="4">
    <source>
        <dbReference type="ARBA" id="ARBA00022737"/>
    </source>
</evidence>
<reference evidence="10" key="1">
    <citation type="journal article" date="2017" name="Appl. Environ. Microbiol.">
        <title>Molecular characterization of an Endozoicomonas-like organism causing infection in king scallop Pecten maximus L.</title>
        <authorList>
            <person name="Cano I."/>
            <person name="van Aerle R."/>
            <person name="Ross S."/>
            <person name="Verner-Jeffreys D.W."/>
            <person name="Paley R.K."/>
            <person name="Rimmer G."/>
            <person name="Ryder D."/>
            <person name="Hooper P."/>
            <person name="Stone D."/>
            <person name="Feist S.W."/>
        </authorList>
    </citation>
    <scope>NUCLEOTIDE SEQUENCE</scope>
</reference>
<dbReference type="AlphaFoldDB" id="A0A2H9T3D3"/>
<dbReference type="EMBL" id="NSIT01000397">
    <property type="protein sequence ID" value="PJE77743.1"/>
    <property type="molecule type" value="Genomic_DNA"/>
</dbReference>
<keyword evidence="5" id="KW-1133">Transmembrane helix</keyword>
<keyword evidence="6" id="KW-0472">Membrane</keyword>
<dbReference type="PANTHER" id="PTHR48071">
    <property type="entry name" value="SRCR DOMAIN-CONTAINING PROTEIN"/>
    <property type="match status" value="1"/>
</dbReference>
<keyword evidence="8" id="KW-0325">Glycoprotein</keyword>
<evidence type="ECO:0000256" key="1">
    <source>
        <dbReference type="ARBA" id="ARBA00004167"/>
    </source>
</evidence>
<evidence type="ECO:0000256" key="8">
    <source>
        <dbReference type="ARBA" id="ARBA00023180"/>
    </source>
</evidence>
<comment type="subcellular location">
    <subcellularLocation>
        <location evidence="1">Membrane</location>
        <topology evidence="1">Single-pass membrane protein</topology>
    </subcellularLocation>
</comment>
<dbReference type="PROSITE" id="PS00420">
    <property type="entry name" value="SRCR_1"/>
    <property type="match status" value="1"/>
</dbReference>